<proteinExistence type="predicted"/>
<keyword evidence="2" id="KW-0407">Ion channel</keyword>
<reference evidence="5" key="1">
    <citation type="submission" date="2022-04" db="EMBL/GenBank/DDBJ databases">
        <title>Carnegiea gigantea Genome sequencing and assembly v2.</title>
        <authorList>
            <person name="Copetti D."/>
            <person name="Sanderson M.J."/>
            <person name="Burquez A."/>
            <person name="Wojciechowski M.F."/>
        </authorList>
    </citation>
    <scope>NUCLEOTIDE SEQUENCE</scope>
    <source>
        <strain evidence="5">SGP5-SGP5p</strain>
        <tissue evidence="5">Aerial part</tissue>
    </source>
</reference>
<evidence type="ECO:0000256" key="3">
    <source>
        <dbReference type="SAM" id="SignalP"/>
    </source>
</evidence>
<organism evidence="5 6">
    <name type="scientific">Carnegiea gigantea</name>
    <dbReference type="NCBI Taxonomy" id="171969"/>
    <lineage>
        <taxon>Eukaryota</taxon>
        <taxon>Viridiplantae</taxon>
        <taxon>Streptophyta</taxon>
        <taxon>Embryophyta</taxon>
        <taxon>Tracheophyta</taxon>
        <taxon>Spermatophyta</taxon>
        <taxon>Magnoliopsida</taxon>
        <taxon>eudicotyledons</taxon>
        <taxon>Gunneridae</taxon>
        <taxon>Pentapetalae</taxon>
        <taxon>Caryophyllales</taxon>
        <taxon>Cactineae</taxon>
        <taxon>Cactaceae</taxon>
        <taxon>Cactoideae</taxon>
        <taxon>Echinocereeae</taxon>
        <taxon>Carnegiea</taxon>
    </lineage>
</organism>
<comment type="caution">
    <text evidence="5">The sequence shown here is derived from an EMBL/GenBank/DDBJ whole genome shotgun (WGS) entry which is preliminary data.</text>
</comment>
<evidence type="ECO:0000313" key="6">
    <source>
        <dbReference type="Proteomes" id="UP001153076"/>
    </source>
</evidence>
<evidence type="ECO:0000313" key="5">
    <source>
        <dbReference type="EMBL" id="KAJ8433292.1"/>
    </source>
</evidence>
<keyword evidence="1" id="KW-0813">Transport</keyword>
<gene>
    <name evidence="5" type="ORF">Cgig2_012860</name>
</gene>
<keyword evidence="1" id="KW-1071">Ligand-gated ion channel</keyword>
<dbReference type="InterPro" id="IPR000595">
    <property type="entry name" value="cNMP-bd_dom"/>
</dbReference>
<dbReference type="OrthoDB" id="421226at2759"/>
<dbReference type="PANTHER" id="PTHR45651">
    <property type="entry name" value="CYCLIC NUCLEOTIDE-GATED ION CHANNEL 15-RELATED-RELATED"/>
    <property type="match status" value="1"/>
</dbReference>
<accession>A0A9Q1JYS8</accession>
<evidence type="ECO:0000259" key="4">
    <source>
        <dbReference type="PROSITE" id="PS50042"/>
    </source>
</evidence>
<feature type="chain" id="PRO_5040131789" description="Cyclic nucleotide-binding domain-containing protein" evidence="3">
    <location>
        <begin position="19"/>
        <end position="204"/>
    </location>
</feature>
<dbReference type="EMBL" id="JAKOGI010000550">
    <property type="protein sequence ID" value="KAJ8433292.1"/>
    <property type="molecule type" value="Genomic_DNA"/>
</dbReference>
<evidence type="ECO:0000256" key="1">
    <source>
        <dbReference type="ARBA" id="ARBA00023286"/>
    </source>
</evidence>
<evidence type="ECO:0000256" key="2">
    <source>
        <dbReference type="ARBA" id="ARBA00023303"/>
    </source>
</evidence>
<dbReference type="PANTHER" id="PTHR45651:SF11">
    <property type="entry name" value="CYCLIC NUCLEOTIDE-GATED ION CHANNEL 20, CHLOROPLASTIC-RELATED"/>
    <property type="match status" value="1"/>
</dbReference>
<dbReference type="CDD" id="cd00038">
    <property type="entry name" value="CAP_ED"/>
    <property type="match status" value="1"/>
</dbReference>
<dbReference type="PROSITE" id="PS50042">
    <property type="entry name" value="CNMP_BINDING_3"/>
    <property type="match status" value="1"/>
</dbReference>
<dbReference type="GO" id="GO:0034220">
    <property type="term" value="P:monoatomic ion transmembrane transport"/>
    <property type="evidence" value="ECO:0007669"/>
    <property type="project" value="UniProtKB-KW"/>
</dbReference>
<keyword evidence="1" id="KW-0406">Ion transport</keyword>
<keyword evidence="3" id="KW-0732">Signal</keyword>
<dbReference type="InterPro" id="IPR014710">
    <property type="entry name" value="RmlC-like_jellyroll"/>
</dbReference>
<dbReference type="Gene3D" id="1.10.287.630">
    <property type="entry name" value="Helix hairpin bin"/>
    <property type="match status" value="1"/>
</dbReference>
<keyword evidence="6" id="KW-1185">Reference proteome</keyword>
<dbReference type="SUPFAM" id="SSF51206">
    <property type="entry name" value="cAMP-binding domain-like"/>
    <property type="match status" value="1"/>
</dbReference>
<name>A0A9Q1JYS8_9CARY</name>
<dbReference type="GO" id="GO:0016020">
    <property type="term" value="C:membrane"/>
    <property type="evidence" value="ECO:0007669"/>
    <property type="project" value="UniProtKB-SubCell"/>
</dbReference>
<feature type="signal peptide" evidence="3">
    <location>
        <begin position="1"/>
        <end position="18"/>
    </location>
</feature>
<dbReference type="Gene3D" id="2.60.120.10">
    <property type="entry name" value="Jelly Rolls"/>
    <property type="match status" value="1"/>
</dbReference>
<dbReference type="AlphaFoldDB" id="A0A9Q1JYS8"/>
<dbReference type="Proteomes" id="UP001153076">
    <property type="component" value="Unassembled WGS sequence"/>
</dbReference>
<feature type="domain" description="Cyclic nucleotide-binding" evidence="4">
    <location>
        <begin position="103"/>
        <end position="172"/>
    </location>
</feature>
<sequence>MAIVGLGLLLFALLIGNMQNFLQSLGRRRLEMSLRRRDVEQWMNRRRLPEELKRKVREAERYSWAATRGVNEEMMMENLPEDLQSEIRRHLFKFVTKVRVFALMEEMDKSVLDSICERLRQNTYIKGSRILHRGASIDKMVFIVRGRLQSVGEDNIKAPLSEGKVCGEELLMWCLEHSSEYKGTFPPTGEALPQGRFKLRGDTE</sequence>
<protein>
    <recommendedName>
        <fullName evidence="4">Cyclic nucleotide-binding domain-containing protein</fullName>
    </recommendedName>
</protein>
<dbReference type="InterPro" id="IPR018490">
    <property type="entry name" value="cNMP-bd_dom_sf"/>
</dbReference>